<keyword evidence="2" id="KW-0732">Signal</keyword>
<keyword evidence="3" id="KW-0560">Oxidoreductase</keyword>
<evidence type="ECO:0000313" key="7">
    <source>
        <dbReference type="Proteomes" id="UP000631300"/>
    </source>
</evidence>
<organism evidence="6 7">
    <name type="scientific">Alteromonas halophila</name>
    <dbReference type="NCBI Taxonomy" id="516698"/>
    <lineage>
        <taxon>Bacteria</taxon>
        <taxon>Pseudomonadati</taxon>
        <taxon>Pseudomonadota</taxon>
        <taxon>Gammaproteobacteria</taxon>
        <taxon>Alteromonadales</taxon>
        <taxon>Alteromonadaceae</taxon>
        <taxon>Alteromonas/Salinimonas group</taxon>
        <taxon>Alteromonas</taxon>
    </lineage>
</organism>
<reference evidence="6" key="2">
    <citation type="submission" date="2020-09" db="EMBL/GenBank/DDBJ databases">
        <authorList>
            <person name="Sun Q."/>
            <person name="Kim S."/>
        </authorList>
    </citation>
    <scope>NUCLEOTIDE SEQUENCE</scope>
    <source>
        <strain evidence="6">KCTC 22164</strain>
    </source>
</reference>
<dbReference type="RefSeq" id="WP_189407048.1">
    <property type="nucleotide sequence ID" value="NZ_BMXP01000007.1"/>
</dbReference>
<evidence type="ECO:0000256" key="2">
    <source>
        <dbReference type="ARBA" id="ARBA00022729"/>
    </source>
</evidence>
<evidence type="ECO:0000256" key="1">
    <source>
        <dbReference type="ARBA" id="ARBA00010928"/>
    </source>
</evidence>
<dbReference type="AlphaFoldDB" id="A0A918MZT5"/>
<reference evidence="6" key="1">
    <citation type="journal article" date="2014" name="Int. J. Syst. Evol. Microbiol.">
        <title>Complete genome sequence of Corynebacterium casei LMG S-19264T (=DSM 44701T), isolated from a smear-ripened cheese.</title>
        <authorList>
            <consortium name="US DOE Joint Genome Institute (JGI-PGF)"/>
            <person name="Walter F."/>
            <person name="Albersmeier A."/>
            <person name="Kalinowski J."/>
            <person name="Ruckert C."/>
        </authorList>
    </citation>
    <scope>NUCLEOTIDE SEQUENCE</scope>
    <source>
        <strain evidence="6">KCTC 22164</strain>
    </source>
</reference>
<dbReference type="Gene3D" id="3.40.50.720">
    <property type="entry name" value="NAD(P)-binding Rossmann-like Domain"/>
    <property type="match status" value="1"/>
</dbReference>
<dbReference type="InterPro" id="IPR000683">
    <property type="entry name" value="Gfo/Idh/MocA-like_OxRdtase_N"/>
</dbReference>
<dbReference type="SUPFAM" id="SSF51735">
    <property type="entry name" value="NAD(P)-binding Rossmann-fold domains"/>
    <property type="match status" value="1"/>
</dbReference>
<comment type="caution">
    <text evidence="6">The sequence shown here is derived from an EMBL/GenBank/DDBJ whole genome shotgun (WGS) entry which is preliminary data.</text>
</comment>
<dbReference type="PANTHER" id="PTHR43708:SF5">
    <property type="entry name" value="CONSERVED EXPRESSED OXIDOREDUCTASE (EUROFUNG)-RELATED"/>
    <property type="match status" value="1"/>
</dbReference>
<evidence type="ECO:0000256" key="3">
    <source>
        <dbReference type="ARBA" id="ARBA00023002"/>
    </source>
</evidence>
<accession>A0A918MZT5</accession>
<feature type="domain" description="Gfo/Idh/MocA-like oxidoreductase N-terminal" evidence="4">
    <location>
        <begin position="4"/>
        <end position="118"/>
    </location>
</feature>
<name>A0A918MZT5_9ALTE</name>
<dbReference type="Pfam" id="PF02894">
    <property type="entry name" value="GFO_IDH_MocA_C"/>
    <property type="match status" value="1"/>
</dbReference>
<sequence>MITTLLVGFGFSAKTFHLPFLETLDDYGVTGVVSSRPDAVAETLPGAAVWPSLSEALKSASFDLVIITTPNHLHASQARDALNAGSHVLVEKPFTLSSEEAIQLVALADSKNLSLTVYQNRRFDGDFMTLQTLLSEGRLGTVRRLQSRFDRFRPFPRDRWRENAGPGSGITWDLGPHLLDQALVLFGMPDALYADIQILRDGGKSDDCFDISLYYPSVTVKLGSSPFQAGPTLRFDVQGDAGSYRKYHLDPQEAGLRDGVSPADAGIGETHASDHGVFYNETSSKEIETLPGNYLRFYQALIATIHHQEKSPAPAEDAVHVIRLLEIARKSAQTGTQKAVK</sequence>
<dbReference type="GO" id="GO:0000166">
    <property type="term" value="F:nucleotide binding"/>
    <property type="evidence" value="ECO:0007669"/>
    <property type="project" value="InterPro"/>
</dbReference>
<dbReference type="SUPFAM" id="SSF55347">
    <property type="entry name" value="Glyceraldehyde-3-phosphate dehydrogenase-like, C-terminal domain"/>
    <property type="match status" value="1"/>
</dbReference>
<dbReference type="Proteomes" id="UP000631300">
    <property type="component" value="Unassembled WGS sequence"/>
</dbReference>
<dbReference type="InterPro" id="IPR051317">
    <property type="entry name" value="Gfo/Idh/MocA_oxidoreduct"/>
</dbReference>
<dbReference type="EMBL" id="BMXP01000007">
    <property type="protein sequence ID" value="GGW90367.1"/>
    <property type="molecule type" value="Genomic_DNA"/>
</dbReference>
<dbReference type="PANTHER" id="PTHR43708">
    <property type="entry name" value="CONSERVED EXPRESSED OXIDOREDUCTASE (EUROFUNG)"/>
    <property type="match status" value="1"/>
</dbReference>
<evidence type="ECO:0000313" key="6">
    <source>
        <dbReference type="EMBL" id="GGW90367.1"/>
    </source>
</evidence>
<comment type="similarity">
    <text evidence="1">Belongs to the Gfo/Idh/MocA family.</text>
</comment>
<proteinExistence type="inferred from homology"/>
<evidence type="ECO:0000259" key="4">
    <source>
        <dbReference type="Pfam" id="PF01408"/>
    </source>
</evidence>
<dbReference type="InterPro" id="IPR036291">
    <property type="entry name" value="NAD(P)-bd_dom_sf"/>
</dbReference>
<keyword evidence="7" id="KW-1185">Reference proteome</keyword>
<protein>
    <submittedName>
        <fullName evidence="6">Oxidoreductase</fullName>
    </submittedName>
</protein>
<dbReference type="GO" id="GO:0016491">
    <property type="term" value="F:oxidoreductase activity"/>
    <property type="evidence" value="ECO:0007669"/>
    <property type="project" value="UniProtKB-KW"/>
</dbReference>
<gene>
    <name evidence="6" type="ORF">GCM10007391_25710</name>
</gene>
<feature type="domain" description="Gfo/Idh/MocA-like oxidoreductase C-terminal" evidence="5">
    <location>
        <begin position="133"/>
        <end position="336"/>
    </location>
</feature>
<dbReference type="Gene3D" id="3.30.360.10">
    <property type="entry name" value="Dihydrodipicolinate Reductase, domain 2"/>
    <property type="match status" value="1"/>
</dbReference>
<dbReference type="Pfam" id="PF01408">
    <property type="entry name" value="GFO_IDH_MocA"/>
    <property type="match status" value="1"/>
</dbReference>
<dbReference type="InterPro" id="IPR004104">
    <property type="entry name" value="Gfo/Idh/MocA-like_OxRdtase_C"/>
</dbReference>
<evidence type="ECO:0000259" key="5">
    <source>
        <dbReference type="Pfam" id="PF02894"/>
    </source>
</evidence>